<evidence type="ECO:0000256" key="1">
    <source>
        <dbReference type="SAM" id="MobiDB-lite"/>
    </source>
</evidence>
<organism evidence="2 3">
    <name type="scientific">Paxillus rubicundulus Ve08.2h10</name>
    <dbReference type="NCBI Taxonomy" id="930991"/>
    <lineage>
        <taxon>Eukaryota</taxon>
        <taxon>Fungi</taxon>
        <taxon>Dikarya</taxon>
        <taxon>Basidiomycota</taxon>
        <taxon>Agaricomycotina</taxon>
        <taxon>Agaricomycetes</taxon>
        <taxon>Agaricomycetidae</taxon>
        <taxon>Boletales</taxon>
        <taxon>Paxilineae</taxon>
        <taxon>Paxillaceae</taxon>
        <taxon>Paxillus</taxon>
    </lineage>
</organism>
<reference evidence="2 3" key="1">
    <citation type="submission" date="2014-04" db="EMBL/GenBank/DDBJ databases">
        <authorList>
            <consortium name="DOE Joint Genome Institute"/>
            <person name="Kuo A."/>
            <person name="Kohler A."/>
            <person name="Jargeat P."/>
            <person name="Nagy L.G."/>
            <person name="Floudas D."/>
            <person name="Copeland A."/>
            <person name="Barry K.W."/>
            <person name="Cichocki N."/>
            <person name="Veneault-Fourrey C."/>
            <person name="LaButti K."/>
            <person name="Lindquist E.A."/>
            <person name="Lipzen A."/>
            <person name="Lundell T."/>
            <person name="Morin E."/>
            <person name="Murat C."/>
            <person name="Sun H."/>
            <person name="Tunlid A."/>
            <person name="Henrissat B."/>
            <person name="Grigoriev I.V."/>
            <person name="Hibbett D.S."/>
            <person name="Martin F."/>
            <person name="Nordberg H.P."/>
            <person name="Cantor M.N."/>
            <person name="Hua S.X."/>
        </authorList>
    </citation>
    <scope>NUCLEOTIDE SEQUENCE [LARGE SCALE GENOMIC DNA]</scope>
    <source>
        <strain evidence="2 3">Ve08.2h10</strain>
    </source>
</reference>
<dbReference type="Proteomes" id="UP000054538">
    <property type="component" value="Unassembled WGS sequence"/>
</dbReference>
<dbReference type="HOGENOM" id="CLU_075362_0_0_1"/>
<name>A0A0D0BWX0_9AGAM</name>
<dbReference type="OrthoDB" id="2680592at2759"/>
<gene>
    <name evidence="2" type="ORF">PAXRUDRAFT_171761</name>
</gene>
<dbReference type="InParanoid" id="A0A0D0BWX0"/>
<accession>A0A0D0BWX0</accession>
<protein>
    <submittedName>
        <fullName evidence="2">Uncharacterized protein</fullName>
    </submittedName>
</protein>
<evidence type="ECO:0000313" key="2">
    <source>
        <dbReference type="EMBL" id="KIK75777.1"/>
    </source>
</evidence>
<dbReference type="EMBL" id="KN827872">
    <property type="protein sequence ID" value="KIK75777.1"/>
    <property type="molecule type" value="Genomic_DNA"/>
</dbReference>
<proteinExistence type="predicted"/>
<evidence type="ECO:0000313" key="3">
    <source>
        <dbReference type="Proteomes" id="UP000054538"/>
    </source>
</evidence>
<keyword evidence="3" id="KW-1185">Reference proteome</keyword>
<dbReference type="AlphaFoldDB" id="A0A0D0BWX0"/>
<sequence length="174" mass="18797">MTPSPLTALLTQSVPLTLKKPAKQVTFEAAVAQLHVFALTIPGDADNLVEEWDMWSNEWNVAMGAMAKANVGALTKCLTLWLPAAIIPGVQEADDAFGRIVLDAIAQREVADRLEAEARAWAGSPMAEDPAPPKPARHTPVASESSRAMTWSKMEVVLPRVKGKKVSDWESAVE</sequence>
<reference evidence="3" key="2">
    <citation type="submission" date="2015-01" db="EMBL/GenBank/DDBJ databases">
        <title>Evolutionary Origins and Diversification of the Mycorrhizal Mutualists.</title>
        <authorList>
            <consortium name="DOE Joint Genome Institute"/>
            <consortium name="Mycorrhizal Genomics Consortium"/>
            <person name="Kohler A."/>
            <person name="Kuo A."/>
            <person name="Nagy L.G."/>
            <person name="Floudas D."/>
            <person name="Copeland A."/>
            <person name="Barry K.W."/>
            <person name="Cichocki N."/>
            <person name="Veneault-Fourrey C."/>
            <person name="LaButti K."/>
            <person name="Lindquist E.A."/>
            <person name="Lipzen A."/>
            <person name="Lundell T."/>
            <person name="Morin E."/>
            <person name="Murat C."/>
            <person name="Riley R."/>
            <person name="Ohm R."/>
            <person name="Sun H."/>
            <person name="Tunlid A."/>
            <person name="Henrissat B."/>
            <person name="Grigoriev I.V."/>
            <person name="Hibbett D.S."/>
            <person name="Martin F."/>
        </authorList>
    </citation>
    <scope>NUCLEOTIDE SEQUENCE [LARGE SCALE GENOMIC DNA]</scope>
    <source>
        <strain evidence="3">Ve08.2h10</strain>
    </source>
</reference>
<feature type="region of interest" description="Disordered" evidence="1">
    <location>
        <begin position="121"/>
        <end position="148"/>
    </location>
</feature>